<evidence type="ECO:0000313" key="2">
    <source>
        <dbReference type="Proteomes" id="UP001497700"/>
    </source>
</evidence>
<accession>A0ACB9YNL1</accession>
<name>A0ACB9YNL1_9PEZI</name>
<keyword evidence="2" id="KW-1185">Reference proteome</keyword>
<proteinExistence type="predicted"/>
<evidence type="ECO:0000313" key="1">
    <source>
        <dbReference type="EMBL" id="KAI4860390.1"/>
    </source>
</evidence>
<gene>
    <name evidence="1" type="ORF">F4820DRAFT_452968</name>
</gene>
<protein>
    <submittedName>
        <fullName evidence="1">Uncharacterized protein</fullName>
    </submittedName>
</protein>
<comment type="caution">
    <text evidence="1">The sequence shown here is derived from an EMBL/GenBank/DDBJ whole genome shotgun (WGS) entry which is preliminary data.</text>
</comment>
<dbReference type="EMBL" id="MU393588">
    <property type="protein sequence ID" value="KAI4860390.1"/>
    <property type="molecule type" value="Genomic_DNA"/>
</dbReference>
<dbReference type="Proteomes" id="UP001497700">
    <property type="component" value="Unassembled WGS sequence"/>
</dbReference>
<reference evidence="1 2" key="1">
    <citation type="journal article" date="2022" name="New Phytol.">
        <title>Ecological generalism drives hyperdiversity of secondary metabolite gene clusters in xylarialean endophytes.</title>
        <authorList>
            <person name="Franco M.E.E."/>
            <person name="Wisecaver J.H."/>
            <person name="Arnold A.E."/>
            <person name="Ju Y.M."/>
            <person name="Slot J.C."/>
            <person name="Ahrendt S."/>
            <person name="Moore L.P."/>
            <person name="Eastman K.E."/>
            <person name="Scott K."/>
            <person name="Konkel Z."/>
            <person name="Mondo S.J."/>
            <person name="Kuo A."/>
            <person name="Hayes R.D."/>
            <person name="Haridas S."/>
            <person name="Andreopoulos B."/>
            <person name="Riley R."/>
            <person name="LaButti K."/>
            <person name="Pangilinan J."/>
            <person name="Lipzen A."/>
            <person name="Amirebrahimi M."/>
            <person name="Yan J."/>
            <person name="Adam C."/>
            <person name="Keymanesh K."/>
            <person name="Ng V."/>
            <person name="Louie K."/>
            <person name="Northen T."/>
            <person name="Drula E."/>
            <person name="Henrissat B."/>
            <person name="Hsieh H.M."/>
            <person name="Youens-Clark K."/>
            <person name="Lutzoni F."/>
            <person name="Miadlikowska J."/>
            <person name="Eastwood D.C."/>
            <person name="Hamelin R.C."/>
            <person name="Grigoriev I.V."/>
            <person name="U'Ren J.M."/>
        </authorList>
    </citation>
    <scope>NUCLEOTIDE SEQUENCE [LARGE SCALE GENOMIC DNA]</scope>
    <source>
        <strain evidence="1 2">CBS 119005</strain>
    </source>
</reference>
<organism evidence="1 2">
    <name type="scientific">Hypoxylon rubiginosum</name>
    <dbReference type="NCBI Taxonomy" id="110542"/>
    <lineage>
        <taxon>Eukaryota</taxon>
        <taxon>Fungi</taxon>
        <taxon>Dikarya</taxon>
        <taxon>Ascomycota</taxon>
        <taxon>Pezizomycotina</taxon>
        <taxon>Sordariomycetes</taxon>
        <taxon>Xylariomycetidae</taxon>
        <taxon>Xylariales</taxon>
        <taxon>Hypoxylaceae</taxon>
        <taxon>Hypoxylon</taxon>
    </lineage>
</organism>
<sequence length="234" mass="25282">MAVKHVLLLGGYGKAAQLLTPILLQKSWNVTSIIRNPDQVAHLEQLGASSGGAGKLNVLVRSIDDVKSEPQAQAVIDEVNPDYIVWSAGAAGKGASERGSGDMCFPQLGLKIDYKPGGCAIFRGSELEHFVEDWVGYRIFVACTIHQPVRNWAHRKLGKLPALPSDPWFTGTEENDVASTAQGTATGADENYSYEPCVETDMDMEEDPEGSEWLNSLVHGPGTWSSSSSYSTDK</sequence>